<keyword evidence="5 6" id="KW-0472">Membrane</keyword>
<feature type="transmembrane region" description="Helical" evidence="6">
    <location>
        <begin position="12"/>
        <end position="29"/>
    </location>
</feature>
<feature type="transmembrane region" description="Helical" evidence="6">
    <location>
        <begin position="77"/>
        <end position="100"/>
    </location>
</feature>
<feature type="transmembrane region" description="Helical" evidence="6">
    <location>
        <begin position="281"/>
        <end position="306"/>
    </location>
</feature>
<feature type="transmembrane region" description="Helical" evidence="6">
    <location>
        <begin position="35"/>
        <end position="56"/>
    </location>
</feature>
<comment type="subcellular location">
    <subcellularLocation>
        <location evidence="1">Cell membrane</location>
        <topology evidence="1">Multi-pass membrane protein</topology>
    </subcellularLocation>
</comment>
<protein>
    <submittedName>
        <fullName evidence="7">Lipopolysaccharide biosynthesis protein</fullName>
    </submittedName>
</protein>
<evidence type="ECO:0000313" key="8">
    <source>
        <dbReference type="Proteomes" id="UP000570493"/>
    </source>
</evidence>
<feature type="transmembrane region" description="Helical" evidence="6">
    <location>
        <begin position="106"/>
        <end position="126"/>
    </location>
</feature>
<dbReference type="GO" id="GO:0005886">
    <property type="term" value="C:plasma membrane"/>
    <property type="evidence" value="ECO:0007669"/>
    <property type="project" value="UniProtKB-SubCell"/>
</dbReference>
<accession>A0A7Y0DRT3</accession>
<evidence type="ECO:0000256" key="3">
    <source>
        <dbReference type="ARBA" id="ARBA00022692"/>
    </source>
</evidence>
<dbReference type="PANTHER" id="PTHR30250:SF31">
    <property type="entry name" value="INNER MEMBRANE PROTEIN YGHQ"/>
    <property type="match status" value="1"/>
</dbReference>
<keyword evidence="4 6" id="KW-1133">Transmembrane helix</keyword>
<gene>
    <name evidence="7" type="ORF">HHO47_01430</name>
</gene>
<feature type="transmembrane region" description="Helical" evidence="6">
    <location>
        <begin position="348"/>
        <end position="368"/>
    </location>
</feature>
<dbReference type="RefSeq" id="WP_169018167.1">
    <property type="nucleotide sequence ID" value="NZ_JABBMT010000001.1"/>
</dbReference>
<evidence type="ECO:0000256" key="1">
    <source>
        <dbReference type="ARBA" id="ARBA00004651"/>
    </source>
</evidence>
<organism evidence="7 8">
    <name type="scientific">Pseudoalteromonas arctica</name>
    <dbReference type="NCBI Taxonomy" id="394751"/>
    <lineage>
        <taxon>Bacteria</taxon>
        <taxon>Pseudomonadati</taxon>
        <taxon>Pseudomonadota</taxon>
        <taxon>Gammaproteobacteria</taxon>
        <taxon>Alteromonadales</taxon>
        <taxon>Pseudoalteromonadaceae</taxon>
        <taxon>Pseudoalteromonas</taxon>
    </lineage>
</organism>
<dbReference type="Proteomes" id="UP000570493">
    <property type="component" value="Unassembled WGS sequence"/>
</dbReference>
<comment type="caution">
    <text evidence="7">The sequence shown here is derived from an EMBL/GenBank/DDBJ whole genome shotgun (WGS) entry which is preliminary data.</text>
</comment>
<dbReference type="PANTHER" id="PTHR30250">
    <property type="entry name" value="PST FAMILY PREDICTED COLANIC ACID TRANSPORTER"/>
    <property type="match status" value="1"/>
</dbReference>
<evidence type="ECO:0000256" key="4">
    <source>
        <dbReference type="ARBA" id="ARBA00022989"/>
    </source>
</evidence>
<feature type="transmembrane region" description="Helical" evidence="6">
    <location>
        <begin position="163"/>
        <end position="185"/>
    </location>
</feature>
<evidence type="ECO:0000313" key="7">
    <source>
        <dbReference type="EMBL" id="NMM39541.1"/>
    </source>
</evidence>
<feature type="transmembrane region" description="Helical" evidence="6">
    <location>
        <begin position="437"/>
        <end position="458"/>
    </location>
</feature>
<sequence length="471" mass="51619">MFNALLKYAPVQIFSAISVFALISIHTKLLTTAEYGMLALMLLTVEVVRAVAAQWINSSMLRLLPSKKADEHDNFAAIASSIIFCCTLPALALVSLGLYLTGLLTLSTFLTTFLVFLTKALYQFYLELARIMERLNQYRIAVLTQSILAIGITGSLLVYSPNILSALSALALSYIAAGLVVFKPFKISINKLKTADAQAIFSYGLPLMASGLVAVISSRLDRYFIADKLDLAQTGIYAAISNILLGIGALIFMVVALPSYPELTKKINDKAALYKAHGEYLTLLCLIAMPALVGFCILAEPITHLLLSEEYLSQGSTVIYILCAGVFVLNLKAHYIDHGLQFSLNTKYLPKISVFSLILNLLLLVTLVPPFGLIGAASAFLIANIIALVMSLWLSLKKGYKYAVPLQIYKIFISTLSMAIFLPELRVYNFVTIDIPIVNIIIDVLIGVSIFSCVLALLNYKKCKAWVINEK</sequence>
<feature type="transmembrane region" description="Helical" evidence="6">
    <location>
        <begin position="374"/>
        <end position="396"/>
    </location>
</feature>
<name>A0A7Y0DRT3_9GAMM</name>
<evidence type="ECO:0000256" key="2">
    <source>
        <dbReference type="ARBA" id="ARBA00022475"/>
    </source>
</evidence>
<feature type="transmembrane region" description="Helical" evidence="6">
    <location>
        <begin position="197"/>
        <end position="216"/>
    </location>
</feature>
<reference evidence="7" key="1">
    <citation type="submission" date="2020-04" db="EMBL/GenBank/DDBJ databases">
        <title>Genome Sequencing for Pseudoaltermonas arctica.</title>
        <authorList>
            <person name="Elkins N.S."/>
        </authorList>
    </citation>
    <scope>NUCLEOTIDE SEQUENCE [LARGE SCALE GENOMIC DNA]</scope>
    <source>
        <strain evidence="7">NEC-BIFX-2020_0012</strain>
    </source>
</reference>
<feature type="transmembrane region" description="Helical" evidence="6">
    <location>
        <begin position="236"/>
        <end position="260"/>
    </location>
</feature>
<dbReference type="AlphaFoldDB" id="A0A7Y0DRT3"/>
<feature type="transmembrane region" description="Helical" evidence="6">
    <location>
        <begin position="138"/>
        <end position="157"/>
    </location>
</feature>
<dbReference type="EMBL" id="JABBMT010000001">
    <property type="protein sequence ID" value="NMM39541.1"/>
    <property type="molecule type" value="Genomic_DNA"/>
</dbReference>
<keyword evidence="2" id="KW-1003">Cell membrane</keyword>
<dbReference type="InterPro" id="IPR050833">
    <property type="entry name" value="Poly_Biosynth_Transport"/>
</dbReference>
<keyword evidence="8" id="KW-1185">Reference proteome</keyword>
<dbReference type="Pfam" id="PF13440">
    <property type="entry name" value="Polysacc_synt_3"/>
    <property type="match status" value="1"/>
</dbReference>
<proteinExistence type="predicted"/>
<keyword evidence="3 6" id="KW-0812">Transmembrane</keyword>
<evidence type="ECO:0000256" key="6">
    <source>
        <dbReference type="SAM" id="Phobius"/>
    </source>
</evidence>
<feature type="transmembrane region" description="Helical" evidence="6">
    <location>
        <begin position="408"/>
        <end position="425"/>
    </location>
</feature>
<feature type="transmembrane region" description="Helical" evidence="6">
    <location>
        <begin position="318"/>
        <end position="336"/>
    </location>
</feature>
<evidence type="ECO:0000256" key="5">
    <source>
        <dbReference type="ARBA" id="ARBA00023136"/>
    </source>
</evidence>